<evidence type="ECO:0000256" key="1">
    <source>
        <dbReference type="SAM" id="MobiDB-lite"/>
    </source>
</evidence>
<evidence type="ECO:0000313" key="3">
    <source>
        <dbReference type="Proteomes" id="UP000634011"/>
    </source>
</evidence>
<organism evidence="2 3">
    <name type="scientific">Undibacterium jejuense</name>
    <dbReference type="NCBI Taxonomy" id="1344949"/>
    <lineage>
        <taxon>Bacteria</taxon>
        <taxon>Pseudomonadati</taxon>
        <taxon>Pseudomonadota</taxon>
        <taxon>Betaproteobacteria</taxon>
        <taxon>Burkholderiales</taxon>
        <taxon>Oxalobacteraceae</taxon>
        <taxon>Undibacterium</taxon>
    </lineage>
</organism>
<feature type="region of interest" description="Disordered" evidence="1">
    <location>
        <begin position="41"/>
        <end position="64"/>
    </location>
</feature>
<gene>
    <name evidence="2" type="ORF">H8K32_13780</name>
</gene>
<protein>
    <submittedName>
        <fullName evidence="2">Uncharacterized protein</fullName>
    </submittedName>
</protein>
<feature type="compositionally biased region" description="Polar residues" evidence="1">
    <location>
        <begin position="47"/>
        <end position="56"/>
    </location>
</feature>
<dbReference type="Proteomes" id="UP000634011">
    <property type="component" value="Unassembled WGS sequence"/>
</dbReference>
<accession>A0A923HFP3</accession>
<dbReference type="EMBL" id="JACOFV010000012">
    <property type="protein sequence ID" value="MBC3863176.1"/>
    <property type="molecule type" value="Genomic_DNA"/>
</dbReference>
<dbReference type="RefSeq" id="WP_186913117.1">
    <property type="nucleotide sequence ID" value="NZ_JACOFV010000012.1"/>
</dbReference>
<dbReference type="AlphaFoldDB" id="A0A923HFP3"/>
<reference evidence="2" key="1">
    <citation type="submission" date="2020-08" db="EMBL/GenBank/DDBJ databases">
        <title>Novel species isolated from subtropical streams in China.</title>
        <authorList>
            <person name="Lu H."/>
        </authorList>
    </citation>
    <scope>NUCLEOTIDE SEQUENCE</scope>
    <source>
        <strain evidence="2">KACC 12607</strain>
    </source>
</reference>
<sequence>MKKIETLSLVANGRHAEKSSNWNFGWSSRQVDAAIKSRRLSVDHSARNSGNESGSFLSKIPSGR</sequence>
<name>A0A923HFP3_9BURK</name>
<comment type="caution">
    <text evidence="2">The sequence shown here is derived from an EMBL/GenBank/DDBJ whole genome shotgun (WGS) entry which is preliminary data.</text>
</comment>
<proteinExistence type="predicted"/>
<keyword evidence="3" id="KW-1185">Reference proteome</keyword>
<evidence type="ECO:0000313" key="2">
    <source>
        <dbReference type="EMBL" id="MBC3863176.1"/>
    </source>
</evidence>